<keyword evidence="3" id="KW-1185">Reference proteome</keyword>
<accession>A0ABP6X4W5</accession>
<proteinExistence type="predicted"/>
<dbReference type="EMBL" id="BAABAA010000003">
    <property type="protein sequence ID" value="GAA3561292.1"/>
    <property type="molecule type" value="Genomic_DNA"/>
</dbReference>
<comment type="caution">
    <text evidence="2">The sequence shown here is derived from an EMBL/GenBank/DDBJ whole genome shotgun (WGS) entry which is preliminary data.</text>
</comment>
<evidence type="ECO:0000313" key="3">
    <source>
        <dbReference type="Proteomes" id="UP001501222"/>
    </source>
</evidence>
<reference evidence="3" key="1">
    <citation type="journal article" date="2019" name="Int. J. Syst. Evol. Microbiol.">
        <title>The Global Catalogue of Microorganisms (GCM) 10K type strain sequencing project: providing services to taxonomists for standard genome sequencing and annotation.</title>
        <authorList>
            <consortium name="The Broad Institute Genomics Platform"/>
            <consortium name="The Broad Institute Genome Sequencing Center for Infectious Disease"/>
            <person name="Wu L."/>
            <person name="Ma J."/>
        </authorList>
    </citation>
    <scope>NUCLEOTIDE SEQUENCE [LARGE SCALE GENOMIC DNA]</scope>
    <source>
        <strain evidence="3">JCM 16928</strain>
    </source>
</reference>
<evidence type="ECO:0000313" key="2">
    <source>
        <dbReference type="EMBL" id="GAA3561292.1"/>
    </source>
</evidence>
<sequence length="252" mass="28947">MPGIYEQRWRWAVDFIDPDPSRRRAAKVRNDRYRAEHSESIRRENALWWSNGQSYDFSAEPALEAEFYRQVAIGRTAGDHTIYGALSRFVDASWYPDRWATFEQLTPYAVLFLRWEATYPEEWEAAGDGAPWGLKKRILRSFARAGVPDSARAQLVELVTQAVSRTYRCEDRWYAALARRVDGPDLRAALDERRKSPDDLVRVKADYVEAVLADAEMPVTRASWRRYLARSGTNVTEGPWSPDPGGQRPSAS</sequence>
<name>A0ABP6X4W5_9ACTN</name>
<organism evidence="2 3">
    <name type="scientific">Kribbella ginsengisoli</name>
    <dbReference type="NCBI Taxonomy" id="363865"/>
    <lineage>
        <taxon>Bacteria</taxon>
        <taxon>Bacillati</taxon>
        <taxon>Actinomycetota</taxon>
        <taxon>Actinomycetes</taxon>
        <taxon>Propionibacteriales</taxon>
        <taxon>Kribbellaceae</taxon>
        <taxon>Kribbella</taxon>
    </lineage>
</organism>
<dbReference type="RefSeq" id="WP_344841288.1">
    <property type="nucleotide sequence ID" value="NZ_BAABAA010000003.1"/>
</dbReference>
<dbReference type="Proteomes" id="UP001501222">
    <property type="component" value="Unassembled WGS sequence"/>
</dbReference>
<feature type="region of interest" description="Disordered" evidence="1">
    <location>
        <begin position="233"/>
        <end position="252"/>
    </location>
</feature>
<protein>
    <submittedName>
        <fullName evidence="2">Uncharacterized protein</fullName>
    </submittedName>
</protein>
<evidence type="ECO:0000256" key="1">
    <source>
        <dbReference type="SAM" id="MobiDB-lite"/>
    </source>
</evidence>
<gene>
    <name evidence="2" type="ORF">GCM10022235_32130</name>
</gene>